<dbReference type="PANTHER" id="PTHR31157:SF1">
    <property type="entry name" value="SCP DOMAIN-CONTAINING PROTEIN"/>
    <property type="match status" value="1"/>
</dbReference>
<dbReference type="InterPro" id="IPR013207">
    <property type="entry name" value="LGFP"/>
</dbReference>
<dbReference type="InterPro" id="IPR035940">
    <property type="entry name" value="CAP_sf"/>
</dbReference>
<dbReference type="Pfam" id="PF08310">
    <property type="entry name" value="LGFP"/>
    <property type="match status" value="6"/>
</dbReference>
<sequence>MKPRPLRMSAAGFGLLLALTGTLTSAAVSNAAPSPATAPGAVPATSYSDSFTKQTFDLINTERVKAGVRPFVWNQKIADVSQDWANQLGVATMDPNWSFANIHRPDAGGNEIPAGATWYRENVGFNFSPAQLVDWWMNSPGHKAAMLDPRGTDAGLGYVVPSTGPYAGWHLMVSNMAAYSTTQAPSAPAPATQTPLAQKAAAINGALGLPVSPEVYGLKDGGSYRNYQYGALIYSPATGARISRGAIRTLWAGYGFENGILGYPTTDEVAGIKDGGVFQNYQGGAVLWSPATGAHISTGPIRDAWRATGYESGFLGYPVSEIYNIEGGTAQTYQNGVITHSAAGTQVVSGVMFTKYLQNSGYLGAATSAITPIRDGGSYQNFQRGALLYSPATGTQVSVGGIRSIWQSTGFENGVLGYPSSGEIPANGGVYQTYQGGFITWLPDSGGHYVFGGIGSLYRSAGGPAGALGFPTSGEYSTGPGGNVAQNYQHGVIHWGPAGTGITY</sequence>
<dbReference type="EMBL" id="JAUSRE010000005">
    <property type="protein sequence ID" value="MDP9887832.1"/>
    <property type="molecule type" value="Genomic_DNA"/>
</dbReference>
<feature type="signal peptide" evidence="1">
    <location>
        <begin position="1"/>
        <end position="26"/>
    </location>
</feature>
<dbReference type="CDD" id="cd05379">
    <property type="entry name" value="CAP_bacterial"/>
    <property type="match status" value="1"/>
</dbReference>
<evidence type="ECO:0000313" key="4">
    <source>
        <dbReference type="Proteomes" id="UP001226577"/>
    </source>
</evidence>
<dbReference type="InterPro" id="IPR014044">
    <property type="entry name" value="CAP_dom"/>
</dbReference>
<dbReference type="Gene3D" id="3.40.33.10">
    <property type="entry name" value="CAP"/>
    <property type="match status" value="1"/>
</dbReference>
<evidence type="ECO:0000259" key="2">
    <source>
        <dbReference type="Pfam" id="PF00188"/>
    </source>
</evidence>
<dbReference type="Pfam" id="PF00188">
    <property type="entry name" value="CAP"/>
    <property type="match status" value="1"/>
</dbReference>
<feature type="chain" id="PRO_5047021416" evidence="1">
    <location>
        <begin position="27"/>
        <end position="504"/>
    </location>
</feature>
<protein>
    <submittedName>
        <fullName evidence="3">Uncharacterized protein with LGFP repeats/uncharacterized protein YkwD</fullName>
    </submittedName>
</protein>
<reference evidence="3 4" key="1">
    <citation type="submission" date="2023-07" db="EMBL/GenBank/DDBJ databases">
        <title>Sorghum-associated microbial communities from plants grown in Nebraska, USA.</title>
        <authorList>
            <person name="Schachtman D."/>
        </authorList>
    </citation>
    <scope>NUCLEOTIDE SEQUENCE [LARGE SCALE GENOMIC DNA]</scope>
    <source>
        <strain evidence="3 4">CC222</strain>
    </source>
</reference>
<dbReference type="SUPFAM" id="SSF55797">
    <property type="entry name" value="PR-1-like"/>
    <property type="match status" value="1"/>
</dbReference>
<comment type="caution">
    <text evidence="3">The sequence shown here is derived from an EMBL/GenBank/DDBJ whole genome shotgun (WGS) entry which is preliminary data.</text>
</comment>
<accession>A0ABT9RS00</accession>
<keyword evidence="4" id="KW-1185">Reference proteome</keyword>
<proteinExistence type="predicted"/>
<dbReference type="PANTHER" id="PTHR31157">
    <property type="entry name" value="SCP DOMAIN-CONTAINING PROTEIN"/>
    <property type="match status" value="1"/>
</dbReference>
<dbReference type="Proteomes" id="UP001226577">
    <property type="component" value="Unassembled WGS sequence"/>
</dbReference>
<keyword evidence="1" id="KW-0732">Signal</keyword>
<name>A0ABT9RS00_9MICC</name>
<evidence type="ECO:0000256" key="1">
    <source>
        <dbReference type="SAM" id="SignalP"/>
    </source>
</evidence>
<organism evidence="3 4">
    <name type="scientific">Pseudarthrobacter enclensis</name>
    <dbReference type="NCBI Taxonomy" id="993070"/>
    <lineage>
        <taxon>Bacteria</taxon>
        <taxon>Bacillati</taxon>
        <taxon>Actinomycetota</taxon>
        <taxon>Actinomycetes</taxon>
        <taxon>Micrococcales</taxon>
        <taxon>Micrococcaceae</taxon>
        <taxon>Pseudarthrobacter</taxon>
    </lineage>
</organism>
<evidence type="ECO:0000313" key="3">
    <source>
        <dbReference type="EMBL" id="MDP9887832.1"/>
    </source>
</evidence>
<gene>
    <name evidence="3" type="ORF">J2X98_001410</name>
</gene>
<feature type="domain" description="SCP" evidence="2">
    <location>
        <begin position="56"/>
        <end position="166"/>
    </location>
</feature>